<feature type="non-terminal residue" evidence="2">
    <location>
        <position position="1"/>
    </location>
</feature>
<dbReference type="Proteomes" id="UP000189670">
    <property type="component" value="Unassembled WGS sequence"/>
</dbReference>
<reference evidence="3" key="1">
    <citation type="submission" date="2012-11" db="EMBL/GenBank/DDBJ databases">
        <authorList>
            <person name="Lucero-Rivera Y.E."/>
            <person name="Tovar-Ramirez D."/>
        </authorList>
    </citation>
    <scope>NUCLEOTIDE SEQUENCE [LARGE SCALE GENOMIC DNA]</scope>
    <source>
        <strain evidence="3">Araruama</strain>
    </source>
</reference>
<evidence type="ECO:0000313" key="3">
    <source>
        <dbReference type="Proteomes" id="UP000189670"/>
    </source>
</evidence>
<organism evidence="2 3">
    <name type="scientific">Candidatus Magnetoglobus multicellularis str. Araruama</name>
    <dbReference type="NCBI Taxonomy" id="890399"/>
    <lineage>
        <taxon>Bacteria</taxon>
        <taxon>Pseudomonadati</taxon>
        <taxon>Thermodesulfobacteriota</taxon>
        <taxon>Desulfobacteria</taxon>
        <taxon>Desulfobacterales</taxon>
        <taxon>Desulfobacteraceae</taxon>
        <taxon>Candidatus Magnetoglobus</taxon>
    </lineage>
</organism>
<name>A0A1V1NR26_9BACT</name>
<dbReference type="InterPro" id="IPR018631">
    <property type="entry name" value="AAA-ATPase-like_dom"/>
</dbReference>
<dbReference type="PANTHER" id="PTHR34825:SF1">
    <property type="entry name" value="AAA-ATPASE-LIKE DOMAIN-CONTAINING PROTEIN"/>
    <property type="match status" value="1"/>
</dbReference>
<protein>
    <recommendedName>
        <fullName evidence="1">AAA-ATPase-like domain-containing protein</fullName>
    </recommendedName>
</protein>
<dbReference type="PANTHER" id="PTHR34825">
    <property type="entry name" value="CONSERVED PROTEIN, WITH A WEAK D-GALACTARATE DEHYDRATASE/ALTRONATE HYDROLASE DOMAIN"/>
    <property type="match status" value="1"/>
</dbReference>
<accession>A0A1V1NR26</accession>
<evidence type="ECO:0000259" key="1">
    <source>
        <dbReference type="Pfam" id="PF09820"/>
    </source>
</evidence>
<evidence type="ECO:0000313" key="2">
    <source>
        <dbReference type="EMBL" id="ETR65029.1"/>
    </source>
</evidence>
<sequence>RYHEKQVIILVDEYDTPIHSGYKYNYYDEVISFMRNLLSGGLKDNSNLFKGVMTGTLRISKESIFTGLNNLGIFPLLKKRFNPFLVLMKLK</sequence>
<dbReference type="EMBL" id="ATBP01003301">
    <property type="protein sequence ID" value="ETR65029.1"/>
    <property type="molecule type" value="Genomic_DNA"/>
</dbReference>
<dbReference type="Pfam" id="PF09820">
    <property type="entry name" value="AAA-ATPase_like"/>
    <property type="match status" value="1"/>
</dbReference>
<gene>
    <name evidence="2" type="ORF">OMM_14933</name>
</gene>
<dbReference type="AlphaFoldDB" id="A0A1V1NR26"/>
<feature type="domain" description="AAA-ATPase-like" evidence="1">
    <location>
        <begin position="2"/>
        <end position="65"/>
    </location>
</feature>
<proteinExistence type="predicted"/>
<comment type="caution">
    <text evidence="2">The sequence shown here is derived from an EMBL/GenBank/DDBJ whole genome shotgun (WGS) entry which is preliminary data.</text>
</comment>